<proteinExistence type="inferred from homology"/>
<dbReference type="Gene3D" id="2.60.40.1180">
    <property type="entry name" value="Golgi alpha-mannosidase II"/>
    <property type="match status" value="1"/>
</dbReference>
<dbReference type="Pfam" id="PF21331">
    <property type="entry name" value="Isoamylase_C"/>
    <property type="match status" value="1"/>
</dbReference>
<dbReference type="NCBIfam" id="TIGR02100">
    <property type="entry name" value="glgX_debranch"/>
    <property type="match status" value="1"/>
</dbReference>
<dbReference type="AlphaFoldDB" id="A0A316GIJ3"/>
<dbReference type="CDD" id="cd11326">
    <property type="entry name" value="AmyAc_Glg_debranch"/>
    <property type="match status" value="1"/>
</dbReference>
<dbReference type="InterPro" id="IPR017853">
    <property type="entry name" value="GH"/>
</dbReference>
<dbReference type="InterPro" id="IPR013783">
    <property type="entry name" value="Ig-like_fold"/>
</dbReference>
<dbReference type="Gene3D" id="3.20.20.80">
    <property type="entry name" value="Glycosidases"/>
    <property type="match status" value="1"/>
</dbReference>
<dbReference type="Pfam" id="PF02922">
    <property type="entry name" value="CBM_48"/>
    <property type="match status" value="1"/>
</dbReference>
<evidence type="ECO:0000256" key="4">
    <source>
        <dbReference type="ARBA" id="ARBA00023295"/>
    </source>
</evidence>
<evidence type="ECO:0000256" key="2">
    <source>
        <dbReference type="ARBA" id="ARBA00022801"/>
    </source>
</evidence>
<evidence type="ECO:0000313" key="7">
    <source>
        <dbReference type="EMBL" id="PWK59210.1"/>
    </source>
</evidence>
<keyword evidence="3" id="KW-0809">Transit peptide</keyword>
<evidence type="ECO:0000256" key="3">
    <source>
        <dbReference type="ARBA" id="ARBA00022946"/>
    </source>
</evidence>
<dbReference type="SMART" id="SM00642">
    <property type="entry name" value="Aamy"/>
    <property type="match status" value="1"/>
</dbReference>
<name>A0A316GIJ3_9RHOB</name>
<dbReference type="PANTHER" id="PTHR43002">
    <property type="entry name" value="GLYCOGEN DEBRANCHING ENZYME"/>
    <property type="match status" value="1"/>
</dbReference>
<evidence type="ECO:0000313" key="8">
    <source>
        <dbReference type="Proteomes" id="UP000245708"/>
    </source>
</evidence>
<dbReference type="FunFam" id="3.20.20.80:FF:000054">
    <property type="entry name" value="Glycogen debranching enzyme"/>
    <property type="match status" value="1"/>
</dbReference>
<dbReference type="GO" id="GO:0004135">
    <property type="term" value="F:amylo-alpha-1,6-glucosidase activity"/>
    <property type="evidence" value="ECO:0007669"/>
    <property type="project" value="InterPro"/>
</dbReference>
<organism evidence="7 8">
    <name type="scientific">Roseicyclus mahoneyensis</name>
    <dbReference type="NCBI Taxonomy" id="164332"/>
    <lineage>
        <taxon>Bacteria</taxon>
        <taxon>Pseudomonadati</taxon>
        <taxon>Pseudomonadota</taxon>
        <taxon>Alphaproteobacteria</taxon>
        <taxon>Rhodobacterales</taxon>
        <taxon>Roseobacteraceae</taxon>
        <taxon>Roseicyclus</taxon>
    </lineage>
</organism>
<evidence type="ECO:0000256" key="1">
    <source>
        <dbReference type="ARBA" id="ARBA00008061"/>
    </source>
</evidence>
<comment type="similarity">
    <text evidence="1">Belongs to the glycosyl hydrolase 13 family.</text>
</comment>
<protein>
    <submittedName>
        <fullName evidence="7">Glycogen operon protein</fullName>
    </submittedName>
</protein>
<dbReference type="CDD" id="cd02856">
    <property type="entry name" value="E_set_GDE_Isoamylase_N"/>
    <property type="match status" value="1"/>
</dbReference>
<keyword evidence="2" id="KW-0378">Hydrolase</keyword>
<dbReference type="SUPFAM" id="SSF51445">
    <property type="entry name" value="(Trans)glycosidases"/>
    <property type="match status" value="1"/>
</dbReference>
<sequence length="714" mass="79677">MRPMTVEINAKRAPARAPRTKTSAKPSGFSVRAGIPHPLGSTVFPDGVNFSIFSEHALSMELLLFASEDALDPMQVVPMTSEANKSFHFWHVFVEGATPGLHYAYRVAGPDARAQGLRFDPEKILIDPYAFGNSMKLWDRAAACRPGDNMHCSMRSVVIDPLDYDWEGDRPLNRPMQDTVIYEMHVGGFTRSDGAKVAAPGSFRGVIEKIPYLQSLGVTAVELLPVFQFDDKQSWEFDSRKLANYWGYSTMAYFAPHAGYCEAPGEAAHLDEFREMVKALHKAGIEVILDVVFNHTDEGNHEGPTFSFRGLDNLNYYYLVPENRDFYFDYTGCGNTFNCNHPIGSKMILDCLRFWVEHMHVDGFRFDEGSVLSRGPNGAPMEFPPALWQVELDEALATTKVIAEAWDAAGLYQVGHFPGFRWAEWNGVYRDNIRRFVRGHAGLVGDVADCLSGSAQLYQSSGHLPVNSVNFITAHDGFTLNDLVSYNGKHNDANGEGNRDGVDDNMSWNCGVEGPTDDPAVEALRDRQVKNFATLLMLSQGVPMFVMGDEVRRSQGGNNNAWCQDNEIGWFDWSLPDRHAGQLRFWSELIAFRKAHPAVHRGRFFTGALNERGLVDIAWHGTELGKPGWDDPQSRALSWTVAAFDGGADIHVIANMYWDALSFAVPHQTGRNWYRAIDTFQTSPDDILKPGSETLVADERITAEGRSIIVLISK</sequence>
<accession>A0A316GIJ3</accession>
<dbReference type="GO" id="GO:0005980">
    <property type="term" value="P:glycogen catabolic process"/>
    <property type="evidence" value="ECO:0007669"/>
    <property type="project" value="InterPro"/>
</dbReference>
<comment type="caution">
    <text evidence="7">The sequence shown here is derived from an EMBL/GenBank/DDBJ whole genome shotgun (WGS) entry which is preliminary data.</text>
</comment>
<dbReference type="SUPFAM" id="SSF51011">
    <property type="entry name" value="Glycosyl hydrolase domain"/>
    <property type="match status" value="1"/>
</dbReference>
<dbReference type="EMBL" id="QGGW01000009">
    <property type="protein sequence ID" value="PWK59210.1"/>
    <property type="molecule type" value="Genomic_DNA"/>
</dbReference>
<dbReference type="InterPro" id="IPR014756">
    <property type="entry name" value="Ig_E-set"/>
</dbReference>
<evidence type="ECO:0000256" key="5">
    <source>
        <dbReference type="SAM" id="MobiDB-lite"/>
    </source>
</evidence>
<dbReference type="InterPro" id="IPR044505">
    <property type="entry name" value="GlgX_Isoamylase_N_E_set"/>
</dbReference>
<feature type="domain" description="Glycosyl hydrolase family 13 catalytic" evidence="6">
    <location>
        <begin position="183"/>
        <end position="593"/>
    </location>
</feature>
<dbReference type="InterPro" id="IPR004193">
    <property type="entry name" value="Glyco_hydro_13_N"/>
</dbReference>
<keyword evidence="8" id="KW-1185">Reference proteome</keyword>
<dbReference type="InterPro" id="IPR006047">
    <property type="entry name" value="GH13_cat_dom"/>
</dbReference>
<dbReference type="InterPro" id="IPR013780">
    <property type="entry name" value="Glyco_hydro_b"/>
</dbReference>
<dbReference type="SUPFAM" id="SSF81296">
    <property type="entry name" value="E set domains"/>
    <property type="match status" value="1"/>
</dbReference>
<gene>
    <name evidence="7" type="ORF">C7455_109133</name>
</gene>
<dbReference type="Pfam" id="PF00128">
    <property type="entry name" value="Alpha-amylase"/>
    <property type="match status" value="1"/>
</dbReference>
<reference evidence="7 8" key="1">
    <citation type="submission" date="2018-05" db="EMBL/GenBank/DDBJ databases">
        <title>Genomic Encyclopedia of Type Strains, Phase IV (KMG-IV): sequencing the most valuable type-strain genomes for metagenomic binning, comparative biology and taxonomic classification.</title>
        <authorList>
            <person name="Goeker M."/>
        </authorList>
    </citation>
    <scope>NUCLEOTIDE SEQUENCE [LARGE SCALE GENOMIC DNA]</scope>
    <source>
        <strain evidence="7 8">DSM 16097</strain>
    </source>
</reference>
<feature type="compositionally biased region" description="Low complexity" evidence="5">
    <location>
        <begin position="11"/>
        <end position="21"/>
    </location>
</feature>
<dbReference type="InterPro" id="IPR011837">
    <property type="entry name" value="Glycogen_debranch_GlgX"/>
</dbReference>
<evidence type="ECO:0000259" key="6">
    <source>
        <dbReference type="SMART" id="SM00642"/>
    </source>
</evidence>
<keyword evidence="4" id="KW-0326">Glycosidase</keyword>
<dbReference type="Proteomes" id="UP000245708">
    <property type="component" value="Unassembled WGS sequence"/>
</dbReference>
<dbReference type="Gene3D" id="2.60.40.10">
    <property type="entry name" value="Immunoglobulins"/>
    <property type="match status" value="1"/>
</dbReference>
<dbReference type="InterPro" id="IPR048644">
    <property type="entry name" value="Isoamylase_C"/>
</dbReference>
<feature type="region of interest" description="Disordered" evidence="5">
    <location>
        <begin position="1"/>
        <end position="31"/>
    </location>
</feature>